<dbReference type="GO" id="GO:0022857">
    <property type="term" value="F:transmembrane transporter activity"/>
    <property type="evidence" value="ECO:0007669"/>
    <property type="project" value="InterPro"/>
</dbReference>
<dbReference type="OrthoDB" id="3936150at2759"/>
<dbReference type="Pfam" id="PF07690">
    <property type="entry name" value="MFS_1"/>
    <property type="match status" value="1"/>
</dbReference>
<dbReference type="InterPro" id="IPR036259">
    <property type="entry name" value="MFS_trans_sf"/>
</dbReference>
<keyword evidence="9" id="KW-1185">Reference proteome</keyword>
<evidence type="ECO:0000259" key="7">
    <source>
        <dbReference type="PROSITE" id="PS50850"/>
    </source>
</evidence>
<feature type="transmembrane region" description="Helical" evidence="6">
    <location>
        <begin position="133"/>
        <end position="156"/>
    </location>
</feature>
<keyword evidence="4 6" id="KW-1133">Transmembrane helix</keyword>
<feature type="domain" description="Major facilitator superfamily (MFS) profile" evidence="7">
    <location>
        <begin position="102"/>
        <end position="524"/>
    </location>
</feature>
<dbReference type="PROSITE" id="PS50850">
    <property type="entry name" value="MFS"/>
    <property type="match status" value="1"/>
</dbReference>
<dbReference type="Gene3D" id="1.20.1250.20">
    <property type="entry name" value="MFS general substrate transporter like domains"/>
    <property type="match status" value="1"/>
</dbReference>
<dbReference type="EMBL" id="ML994674">
    <property type="protein sequence ID" value="KAF2178637.1"/>
    <property type="molecule type" value="Genomic_DNA"/>
</dbReference>
<evidence type="ECO:0000256" key="1">
    <source>
        <dbReference type="ARBA" id="ARBA00004141"/>
    </source>
</evidence>
<dbReference type="CDD" id="cd17323">
    <property type="entry name" value="MFS_Tpo1_MDR_like"/>
    <property type="match status" value="1"/>
</dbReference>
<dbReference type="InterPro" id="IPR011701">
    <property type="entry name" value="MFS"/>
</dbReference>
<name>A0A6A6DGP6_9PEZI</name>
<evidence type="ECO:0000256" key="5">
    <source>
        <dbReference type="ARBA" id="ARBA00023136"/>
    </source>
</evidence>
<evidence type="ECO:0000256" key="4">
    <source>
        <dbReference type="ARBA" id="ARBA00022989"/>
    </source>
</evidence>
<feature type="transmembrane region" description="Helical" evidence="6">
    <location>
        <begin position="100"/>
        <end position="121"/>
    </location>
</feature>
<dbReference type="FunFam" id="1.20.1250.20:FF:000082">
    <property type="entry name" value="MFS multidrug transporter, putative"/>
    <property type="match status" value="1"/>
</dbReference>
<dbReference type="AlphaFoldDB" id="A0A6A6DGP6"/>
<dbReference type="InterPro" id="IPR020846">
    <property type="entry name" value="MFS_dom"/>
</dbReference>
<comment type="similarity">
    <text evidence="2">Belongs to the major facilitator superfamily.</text>
</comment>
<proteinExistence type="inferred from homology"/>
<evidence type="ECO:0000313" key="8">
    <source>
        <dbReference type="EMBL" id="KAF2178637.1"/>
    </source>
</evidence>
<organism evidence="8 9">
    <name type="scientific">Zopfia rhizophila CBS 207.26</name>
    <dbReference type="NCBI Taxonomy" id="1314779"/>
    <lineage>
        <taxon>Eukaryota</taxon>
        <taxon>Fungi</taxon>
        <taxon>Dikarya</taxon>
        <taxon>Ascomycota</taxon>
        <taxon>Pezizomycotina</taxon>
        <taxon>Dothideomycetes</taxon>
        <taxon>Dothideomycetes incertae sedis</taxon>
        <taxon>Zopfiaceae</taxon>
        <taxon>Zopfia</taxon>
    </lineage>
</organism>
<keyword evidence="5 6" id="KW-0472">Membrane</keyword>
<gene>
    <name evidence="8" type="ORF">K469DRAFT_599176</name>
</gene>
<dbReference type="GO" id="GO:0005886">
    <property type="term" value="C:plasma membrane"/>
    <property type="evidence" value="ECO:0007669"/>
    <property type="project" value="TreeGrafter"/>
</dbReference>
<keyword evidence="3 6" id="KW-0812">Transmembrane</keyword>
<sequence length="546" mass="60470">MLFPSKPHSESTHCDALANYEAQVQTSELTLAGNDCLPPPASPTDSEHKFQGGRPHRLVLSEYEVIGRLRALPHDATPIVLTFGPRDLDNPRNWSTARKWYVTCFVSMLNVLTCLCAGGYSSGTPLLREEFHVPSVVTTAGLSTYILGFAFGPMLLAPLSEHWGRNPIYMWSWLVLVILQIPAALANSMPTLIGIRFLQGFAGSAPLTNTGGTVADLWERDYSGAPMAIYGLSSTLGPPLALPITGYLAQYKGWRWLFWFFMAVLGTAWIIMVLTLPETRHTIILAQKTRRLRDQFSALGHPSSSCIQNPPDEGLGHLFKVTLTRPIRFLFTEPITFSAAAYNGLIYGLVFLFNESFPLVFGRLHGFTHAQTSLTFLGLCVGSLVAPFLHPLQEKHYLRVCTPESRMWSGLPACFLLPISLFWFAWTSSPHVHYMVPIIASSFFGAGIFVVVLGVLNFVLDAYGSYTASSLAGVILVRNLVGAVFPLFAESMYESMGYRWAGMLLGLLALLFCGVPFLFYYHGVEIRRKSKWASMHGDTRSHEVGE</sequence>
<feature type="transmembrane region" description="Helical" evidence="6">
    <location>
        <begin position="335"/>
        <end position="353"/>
    </location>
</feature>
<feature type="transmembrane region" description="Helical" evidence="6">
    <location>
        <begin position="500"/>
        <end position="521"/>
    </location>
</feature>
<feature type="transmembrane region" description="Helical" evidence="6">
    <location>
        <begin position="438"/>
        <end position="459"/>
    </location>
</feature>
<protein>
    <submittedName>
        <fullName evidence="8">MFS general substrate transporter</fullName>
    </submittedName>
</protein>
<dbReference type="PANTHER" id="PTHR23502:SF24">
    <property type="entry name" value="TRANSPORTER, PUTATIVE-RELATED"/>
    <property type="match status" value="1"/>
</dbReference>
<feature type="transmembrane region" description="Helical" evidence="6">
    <location>
        <begin position="168"/>
        <end position="186"/>
    </location>
</feature>
<evidence type="ECO:0000256" key="6">
    <source>
        <dbReference type="SAM" id="Phobius"/>
    </source>
</evidence>
<dbReference type="Proteomes" id="UP000800200">
    <property type="component" value="Unassembled WGS sequence"/>
</dbReference>
<accession>A0A6A6DGP6</accession>
<feature type="transmembrane region" description="Helical" evidence="6">
    <location>
        <begin position="410"/>
        <end position="426"/>
    </location>
</feature>
<comment type="subcellular location">
    <subcellularLocation>
        <location evidence="1">Membrane</location>
        <topology evidence="1">Multi-pass membrane protein</topology>
    </subcellularLocation>
</comment>
<feature type="transmembrane region" description="Helical" evidence="6">
    <location>
        <begin position="373"/>
        <end position="389"/>
    </location>
</feature>
<feature type="transmembrane region" description="Helical" evidence="6">
    <location>
        <begin position="471"/>
        <end position="488"/>
    </location>
</feature>
<feature type="transmembrane region" description="Helical" evidence="6">
    <location>
        <begin position="256"/>
        <end position="276"/>
    </location>
</feature>
<evidence type="ECO:0000256" key="3">
    <source>
        <dbReference type="ARBA" id="ARBA00022692"/>
    </source>
</evidence>
<dbReference type="SUPFAM" id="SSF103473">
    <property type="entry name" value="MFS general substrate transporter"/>
    <property type="match status" value="1"/>
</dbReference>
<evidence type="ECO:0000313" key="9">
    <source>
        <dbReference type="Proteomes" id="UP000800200"/>
    </source>
</evidence>
<reference evidence="8" key="1">
    <citation type="journal article" date="2020" name="Stud. Mycol.">
        <title>101 Dothideomycetes genomes: a test case for predicting lifestyles and emergence of pathogens.</title>
        <authorList>
            <person name="Haridas S."/>
            <person name="Albert R."/>
            <person name="Binder M."/>
            <person name="Bloem J."/>
            <person name="Labutti K."/>
            <person name="Salamov A."/>
            <person name="Andreopoulos B."/>
            <person name="Baker S."/>
            <person name="Barry K."/>
            <person name="Bills G."/>
            <person name="Bluhm B."/>
            <person name="Cannon C."/>
            <person name="Castanera R."/>
            <person name="Culley D."/>
            <person name="Daum C."/>
            <person name="Ezra D."/>
            <person name="Gonzalez J."/>
            <person name="Henrissat B."/>
            <person name="Kuo A."/>
            <person name="Liang C."/>
            <person name="Lipzen A."/>
            <person name="Lutzoni F."/>
            <person name="Magnuson J."/>
            <person name="Mondo S."/>
            <person name="Nolan M."/>
            <person name="Ohm R."/>
            <person name="Pangilinan J."/>
            <person name="Park H.-J."/>
            <person name="Ramirez L."/>
            <person name="Alfaro M."/>
            <person name="Sun H."/>
            <person name="Tritt A."/>
            <person name="Yoshinaga Y."/>
            <person name="Zwiers L.-H."/>
            <person name="Turgeon B."/>
            <person name="Goodwin S."/>
            <person name="Spatafora J."/>
            <person name="Crous P."/>
            <person name="Grigoriev I."/>
        </authorList>
    </citation>
    <scope>NUCLEOTIDE SEQUENCE</scope>
    <source>
        <strain evidence="8">CBS 207.26</strain>
    </source>
</reference>
<dbReference type="PANTHER" id="PTHR23502">
    <property type="entry name" value="MAJOR FACILITATOR SUPERFAMILY"/>
    <property type="match status" value="1"/>
</dbReference>
<evidence type="ECO:0000256" key="2">
    <source>
        <dbReference type="ARBA" id="ARBA00008335"/>
    </source>
</evidence>